<dbReference type="Proteomes" id="UP000002051">
    <property type="component" value="Chromosome 3"/>
</dbReference>
<evidence type="ECO:0000313" key="2">
    <source>
        <dbReference type="EnsemblPlants" id="KEH33034"/>
    </source>
</evidence>
<dbReference type="EnsemblPlants" id="KEH33034">
    <property type="protein sequence ID" value="KEH33034"/>
    <property type="gene ID" value="MTR_3g015665"/>
</dbReference>
<protein>
    <submittedName>
        <fullName evidence="1">Nodule Cysteine-Rich (NCR) secreted peptide</fullName>
    </submittedName>
</protein>
<reference evidence="1 3" key="1">
    <citation type="journal article" date="2011" name="Nature">
        <title>The Medicago genome provides insight into the evolution of rhizobial symbioses.</title>
        <authorList>
            <person name="Young N.D."/>
            <person name="Debelle F."/>
            <person name="Oldroyd G.E."/>
            <person name="Geurts R."/>
            <person name="Cannon S.B."/>
            <person name="Udvardi M.K."/>
            <person name="Benedito V.A."/>
            <person name="Mayer K.F."/>
            <person name="Gouzy J."/>
            <person name="Schoof H."/>
            <person name="Van de Peer Y."/>
            <person name="Proost S."/>
            <person name="Cook D.R."/>
            <person name="Meyers B.C."/>
            <person name="Spannagl M."/>
            <person name="Cheung F."/>
            <person name="De Mita S."/>
            <person name="Krishnakumar V."/>
            <person name="Gundlach H."/>
            <person name="Zhou S."/>
            <person name="Mudge J."/>
            <person name="Bharti A.K."/>
            <person name="Murray J.D."/>
            <person name="Naoumkina M.A."/>
            <person name="Rosen B."/>
            <person name="Silverstein K.A."/>
            <person name="Tang H."/>
            <person name="Rombauts S."/>
            <person name="Zhao P.X."/>
            <person name="Zhou P."/>
            <person name="Barbe V."/>
            <person name="Bardou P."/>
            <person name="Bechner M."/>
            <person name="Bellec A."/>
            <person name="Berger A."/>
            <person name="Berges H."/>
            <person name="Bidwell S."/>
            <person name="Bisseling T."/>
            <person name="Choisne N."/>
            <person name="Couloux A."/>
            <person name="Denny R."/>
            <person name="Deshpande S."/>
            <person name="Dai X."/>
            <person name="Doyle J.J."/>
            <person name="Dudez A.M."/>
            <person name="Farmer A.D."/>
            <person name="Fouteau S."/>
            <person name="Franken C."/>
            <person name="Gibelin C."/>
            <person name="Gish J."/>
            <person name="Goldstein S."/>
            <person name="Gonzalez A.J."/>
            <person name="Green P.J."/>
            <person name="Hallab A."/>
            <person name="Hartog M."/>
            <person name="Hua A."/>
            <person name="Humphray S.J."/>
            <person name="Jeong D.H."/>
            <person name="Jing Y."/>
            <person name="Jocker A."/>
            <person name="Kenton S.M."/>
            <person name="Kim D.J."/>
            <person name="Klee K."/>
            <person name="Lai H."/>
            <person name="Lang C."/>
            <person name="Lin S."/>
            <person name="Macmil S.L."/>
            <person name="Magdelenat G."/>
            <person name="Matthews L."/>
            <person name="McCorrison J."/>
            <person name="Monaghan E.L."/>
            <person name="Mun J.H."/>
            <person name="Najar F.Z."/>
            <person name="Nicholson C."/>
            <person name="Noirot C."/>
            <person name="O'Bleness M."/>
            <person name="Paule C.R."/>
            <person name="Poulain J."/>
            <person name="Prion F."/>
            <person name="Qin B."/>
            <person name="Qu C."/>
            <person name="Retzel E.F."/>
            <person name="Riddle C."/>
            <person name="Sallet E."/>
            <person name="Samain S."/>
            <person name="Samson N."/>
            <person name="Sanders I."/>
            <person name="Saurat O."/>
            <person name="Scarpelli C."/>
            <person name="Schiex T."/>
            <person name="Segurens B."/>
            <person name="Severin A.J."/>
            <person name="Sherrier D.J."/>
            <person name="Shi R."/>
            <person name="Sims S."/>
            <person name="Singer S.R."/>
            <person name="Sinharoy S."/>
            <person name="Sterck L."/>
            <person name="Viollet A."/>
            <person name="Wang B.B."/>
            <person name="Wang K."/>
            <person name="Wang M."/>
            <person name="Wang X."/>
            <person name="Warfsmann J."/>
            <person name="Weissenbach J."/>
            <person name="White D.D."/>
            <person name="White J.D."/>
            <person name="Wiley G.B."/>
            <person name="Wincker P."/>
            <person name="Xing Y."/>
            <person name="Yang L."/>
            <person name="Yao Z."/>
            <person name="Ying F."/>
            <person name="Zhai J."/>
            <person name="Zhou L."/>
            <person name="Zuber A."/>
            <person name="Denarie J."/>
            <person name="Dixon R.A."/>
            <person name="May G.D."/>
            <person name="Schwartz D.C."/>
            <person name="Rogers J."/>
            <person name="Quetier F."/>
            <person name="Town C.D."/>
            <person name="Roe B.A."/>
        </authorList>
    </citation>
    <scope>NUCLEOTIDE SEQUENCE [LARGE SCALE GENOMIC DNA]</scope>
    <source>
        <strain evidence="1">A17</strain>
        <strain evidence="2 3">cv. Jemalong A17</strain>
    </source>
</reference>
<accession>A0A072UT81</accession>
<reference evidence="1 3" key="2">
    <citation type="journal article" date="2014" name="BMC Genomics">
        <title>An improved genome release (version Mt4.0) for the model legume Medicago truncatula.</title>
        <authorList>
            <person name="Tang H."/>
            <person name="Krishnakumar V."/>
            <person name="Bidwell S."/>
            <person name="Rosen B."/>
            <person name="Chan A."/>
            <person name="Zhou S."/>
            <person name="Gentzbittel L."/>
            <person name="Childs K.L."/>
            <person name="Yandell M."/>
            <person name="Gundlach H."/>
            <person name="Mayer K.F."/>
            <person name="Schwartz D.C."/>
            <person name="Town C.D."/>
        </authorList>
    </citation>
    <scope>GENOME REANNOTATION</scope>
    <source>
        <strain evidence="1">A17</strain>
        <strain evidence="2 3">cv. Jemalong A17</strain>
    </source>
</reference>
<evidence type="ECO:0000313" key="3">
    <source>
        <dbReference type="Proteomes" id="UP000002051"/>
    </source>
</evidence>
<name>A0A072UT81_MEDTR</name>
<dbReference type="EMBL" id="CM001219">
    <property type="protein sequence ID" value="KEH33034.1"/>
    <property type="molecule type" value="Genomic_DNA"/>
</dbReference>
<sequence length="49" mass="5804">MLPYCDRNRFCTSRGYIVCITDNDCPENTEVRQYECIEGRCRLSRVLNP</sequence>
<dbReference type="HOGENOM" id="CLU_3144941_0_0_1"/>
<reference evidence="2" key="3">
    <citation type="submission" date="2015-04" db="UniProtKB">
        <authorList>
            <consortium name="EnsemblPlants"/>
        </authorList>
    </citation>
    <scope>IDENTIFICATION</scope>
    <source>
        <strain evidence="2">cv. Jemalong A17</strain>
    </source>
</reference>
<dbReference type="AlphaFoldDB" id="A0A072UT81"/>
<keyword evidence="3" id="KW-1185">Reference proteome</keyword>
<proteinExistence type="predicted"/>
<organism evidence="1 3">
    <name type="scientific">Medicago truncatula</name>
    <name type="common">Barrel medic</name>
    <name type="synonym">Medicago tribuloides</name>
    <dbReference type="NCBI Taxonomy" id="3880"/>
    <lineage>
        <taxon>Eukaryota</taxon>
        <taxon>Viridiplantae</taxon>
        <taxon>Streptophyta</taxon>
        <taxon>Embryophyta</taxon>
        <taxon>Tracheophyta</taxon>
        <taxon>Spermatophyta</taxon>
        <taxon>Magnoliopsida</taxon>
        <taxon>eudicotyledons</taxon>
        <taxon>Gunneridae</taxon>
        <taxon>Pentapetalae</taxon>
        <taxon>rosids</taxon>
        <taxon>fabids</taxon>
        <taxon>Fabales</taxon>
        <taxon>Fabaceae</taxon>
        <taxon>Papilionoideae</taxon>
        <taxon>50 kb inversion clade</taxon>
        <taxon>NPAAA clade</taxon>
        <taxon>Hologalegina</taxon>
        <taxon>IRL clade</taxon>
        <taxon>Trifolieae</taxon>
        <taxon>Medicago</taxon>
    </lineage>
</organism>
<evidence type="ECO:0000313" key="1">
    <source>
        <dbReference type="EMBL" id="KEH33034.1"/>
    </source>
</evidence>
<gene>
    <name evidence="1" type="ordered locus">MTR_3g015665</name>
</gene>